<sequence length="116" mass="12670">MTTDKSDPPFAVPQAYSTAQPNDSAADAYGISSDDPAQPPSCQNETKTSPTLADETKSHSCGLFCLDCLRCCAATLECLQCCCVSMTWICKWFQHYCCHSDRSAPLSFCIGHFQNL</sequence>
<comment type="caution">
    <text evidence="2">The sequence shown here is derived from an EMBL/GenBank/DDBJ whole genome shotgun (WGS) entry which is preliminary data.</text>
</comment>
<dbReference type="EMBL" id="CAJOBF010010407">
    <property type="protein sequence ID" value="CAF4290942.1"/>
    <property type="molecule type" value="Genomic_DNA"/>
</dbReference>
<evidence type="ECO:0000313" key="7">
    <source>
        <dbReference type="Proteomes" id="UP000663834"/>
    </source>
</evidence>
<dbReference type="Proteomes" id="UP000663842">
    <property type="component" value="Unassembled WGS sequence"/>
</dbReference>
<dbReference type="Proteomes" id="UP000681720">
    <property type="component" value="Unassembled WGS sequence"/>
</dbReference>
<dbReference type="Proteomes" id="UP000681967">
    <property type="component" value="Unassembled WGS sequence"/>
</dbReference>
<reference evidence="2" key="1">
    <citation type="submission" date="2021-02" db="EMBL/GenBank/DDBJ databases">
        <authorList>
            <person name="Nowell W R."/>
        </authorList>
    </citation>
    <scope>NUCLEOTIDE SEQUENCE</scope>
</reference>
<evidence type="ECO:0000313" key="6">
    <source>
        <dbReference type="EMBL" id="CAF4290942.1"/>
    </source>
</evidence>
<organism evidence="2 7">
    <name type="scientific">Rotaria magnacalcarata</name>
    <dbReference type="NCBI Taxonomy" id="392030"/>
    <lineage>
        <taxon>Eukaryota</taxon>
        <taxon>Metazoa</taxon>
        <taxon>Spiralia</taxon>
        <taxon>Gnathifera</taxon>
        <taxon>Rotifera</taxon>
        <taxon>Eurotatoria</taxon>
        <taxon>Bdelloidea</taxon>
        <taxon>Philodinida</taxon>
        <taxon>Philodinidae</taxon>
        <taxon>Rotaria</taxon>
    </lineage>
</organism>
<gene>
    <name evidence="3" type="ORF">BYL167_LOCUS8678</name>
    <name evidence="4" type="ORF">GIL414_LOCUS9828</name>
    <name evidence="2" type="ORF">KQP761_LOCUS19129</name>
    <name evidence="5" type="ORF">SMN809_LOCUS13283</name>
    <name evidence="6" type="ORF">UXM345_LOCUS32872</name>
</gene>
<feature type="compositionally biased region" description="Polar residues" evidence="1">
    <location>
        <begin position="40"/>
        <end position="51"/>
    </location>
</feature>
<dbReference type="EMBL" id="CAJOBJ010003418">
    <property type="protein sequence ID" value="CAF3964775.1"/>
    <property type="molecule type" value="Genomic_DNA"/>
</dbReference>
<evidence type="ECO:0000313" key="2">
    <source>
        <dbReference type="EMBL" id="CAF1570512.1"/>
    </source>
</evidence>
<proteinExistence type="predicted"/>
<evidence type="ECO:0000256" key="1">
    <source>
        <dbReference type="SAM" id="MobiDB-lite"/>
    </source>
</evidence>
<dbReference type="Proteomes" id="UP000676336">
    <property type="component" value="Unassembled WGS sequence"/>
</dbReference>
<evidence type="ECO:0000313" key="5">
    <source>
        <dbReference type="EMBL" id="CAF4025655.1"/>
    </source>
</evidence>
<dbReference type="OrthoDB" id="10009241at2759"/>
<dbReference type="EMBL" id="CAJOBI010005218">
    <property type="protein sequence ID" value="CAF4025655.1"/>
    <property type="molecule type" value="Genomic_DNA"/>
</dbReference>
<dbReference type="EMBL" id="CAJOBH010002412">
    <property type="protein sequence ID" value="CAF3905091.1"/>
    <property type="molecule type" value="Genomic_DNA"/>
</dbReference>
<dbReference type="AlphaFoldDB" id="A0A815YIK9"/>
<accession>A0A815YIK9</accession>
<dbReference type="Proteomes" id="UP000663834">
    <property type="component" value="Unassembled WGS sequence"/>
</dbReference>
<feature type="region of interest" description="Disordered" evidence="1">
    <location>
        <begin position="1"/>
        <end position="55"/>
    </location>
</feature>
<protein>
    <submittedName>
        <fullName evidence="2">Uncharacterized protein</fullName>
    </submittedName>
</protein>
<evidence type="ECO:0000313" key="3">
    <source>
        <dbReference type="EMBL" id="CAF3905091.1"/>
    </source>
</evidence>
<dbReference type="EMBL" id="CAJNOW010009808">
    <property type="protein sequence ID" value="CAF1570512.1"/>
    <property type="molecule type" value="Genomic_DNA"/>
</dbReference>
<evidence type="ECO:0000313" key="4">
    <source>
        <dbReference type="EMBL" id="CAF3964775.1"/>
    </source>
</evidence>
<name>A0A815YIK9_9BILA</name>